<dbReference type="SUPFAM" id="SSF52317">
    <property type="entry name" value="Class I glutamine amidotransferase-like"/>
    <property type="match status" value="1"/>
</dbReference>
<keyword evidence="6 10" id="KW-0368">Histidine biosynthesis</keyword>
<dbReference type="EC" id="4.3.2.10" evidence="10"/>
<gene>
    <name evidence="10" type="primary">hisH</name>
    <name evidence="13" type="ORF">A2W52_01090</name>
</gene>
<evidence type="ECO:0000256" key="9">
    <source>
        <dbReference type="ARBA" id="ARBA00049534"/>
    </source>
</evidence>
<dbReference type="InterPro" id="IPR017926">
    <property type="entry name" value="GATASE"/>
</dbReference>
<dbReference type="GO" id="GO:0000107">
    <property type="term" value="F:imidazoleglycerol-phosphate synthase activity"/>
    <property type="evidence" value="ECO:0007669"/>
    <property type="project" value="UniProtKB-UniRule"/>
</dbReference>
<keyword evidence="3 10" id="KW-0028">Amino-acid biosynthesis</keyword>
<dbReference type="GO" id="GO:0005737">
    <property type="term" value="C:cytoplasm"/>
    <property type="evidence" value="ECO:0007669"/>
    <property type="project" value="UniProtKB-SubCell"/>
</dbReference>
<dbReference type="PROSITE" id="PS51274">
    <property type="entry name" value="GATASE_COBBQ"/>
    <property type="match status" value="1"/>
</dbReference>
<dbReference type="InterPro" id="IPR010139">
    <property type="entry name" value="Imidazole-glycPsynth_HisH"/>
</dbReference>
<evidence type="ECO:0000256" key="7">
    <source>
        <dbReference type="ARBA" id="ARBA00023239"/>
    </source>
</evidence>
<accession>A0A1G2MAT6</accession>
<comment type="catalytic activity">
    <reaction evidence="8 10">
        <text>5-[(5-phospho-1-deoxy-D-ribulos-1-ylimino)methylamino]-1-(5-phospho-beta-D-ribosyl)imidazole-4-carboxamide + L-glutamine = D-erythro-1-(imidazol-4-yl)glycerol 3-phosphate + 5-amino-1-(5-phospho-beta-D-ribosyl)imidazole-4-carboxamide + L-glutamate + H(+)</text>
        <dbReference type="Rhea" id="RHEA:24793"/>
        <dbReference type="ChEBI" id="CHEBI:15378"/>
        <dbReference type="ChEBI" id="CHEBI:29985"/>
        <dbReference type="ChEBI" id="CHEBI:58278"/>
        <dbReference type="ChEBI" id="CHEBI:58359"/>
        <dbReference type="ChEBI" id="CHEBI:58475"/>
        <dbReference type="ChEBI" id="CHEBI:58525"/>
        <dbReference type="EC" id="4.3.2.10"/>
    </reaction>
</comment>
<feature type="active site" description="Nucleophile" evidence="10 11">
    <location>
        <position position="82"/>
    </location>
</feature>
<evidence type="ECO:0000256" key="6">
    <source>
        <dbReference type="ARBA" id="ARBA00023102"/>
    </source>
</evidence>
<sequence>MSKRIVIIDYGVGNLQSLKKAFNFLGAESVVTEDAAAIAAADALVLPGVGAFAAGIRGLQMRGLTGAVKAFAKSGKPMLGICLGAQILLERGYEFGEHKGLGIIPGMVVRFPKSAVKEKVPEVGWNRVEKPKGISWNGTIFNSLEKELIAYFVHSYIFESGKPENIFGNTTYGGYTFCSAIRSGNIYGTQFHPEKSGSAGLTILKNFLKIVK</sequence>
<feature type="domain" description="Glutamine amidotransferase" evidence="12">
    <location>
        <begin position="6"/>
        <end position="209"/>
    </location>
</feature>
<proteinExistence type="inferred from homology"/>
<comment type="subcellular location">
    <subcellularLocation>
        <location evidence="10">Cytoplasm</location>
    </subcellularLocation>
</comment>
<evidence type="ECO:0000256" key="5">
    <source>
        <dbReference type="ARBA" id="ARBA00022962"/>
    </source>
</evidence>
<evidence type="ECO:0000256" key="8">
    <source>
        <dbReference type="ARBA" id="ARBA00047838"/>
    </source>
</evidence>
<dbReference type="Proteomes" id="UP000176493">
    <property type="component" value="Unassembled WGS sequence"/>
</dbReference>
<dbReference type="AlphaFoldDB" id="A0A1G2MAT6"/>
<organism evidence="13 14">
    <name type="scientific">Candidatus Taylorbacteria bacterium RIFCSPHIGHO2_02_49_25</name>
    <dbReference type="NCBI Taxonomy" id="1802305"/>
    <lineage>
        <taxon>Bacteria</taxon>
        <taxon>Candidatus Tayloriibacteriota</taxon>
    </lineage>
</organism>
<comment type="function">
    <text evidence="10">IGPS catalyzes the conversion of PRFAR and glutamine to IGP, AICAR and glutamate. The HisH subunit catalyzes the hydrolysis of glutamine to glutamate and ammonia as part of the synthesis of IGP and AICAR. The resulting ammonia molecule is channeled to the active site of HisF.</text>
</comment>
<name>A0A1G2MAT6_9BACT</name>
<dbReference type="PANTHER" id="PTHR42701">
    <property type="entry name" value="IMIDAZOLE GLYCEROL PHOSPHATE SYNTHASE SUBUNIT HISH"/>
    <property type="match status" value="1"/>
</dbReference>
<dbReference type="PANTHER" id="PTHR42701:SF1">
    <property type="entry name" value="IMIDAZOLE GLYCEROL PHOSPHATE SYNTHASE SUBUNIT HISH"/>
    <property type="match status" value="1"/>
</dbReference>
<evidence type="ECO:0000256" key="10">
    <source>
        <dbReference type="HAMAP-Rule" id="MF_00278"/>
    </source>
</evidence>
<comment type="subunit">
    <text evidence="2 10">Heterodimer of HisH and HisF.</text>
</comment>
<comment type="catalytic activity">
    <reaction evidence="9 10">
        <text>L-glutamine + H2O = L-glutamate + NH4(+)</text>
        <dbReference type="Rhea" id="RHEA:15889"/>
        <dbReference type="ChEBI" id="CHEBI:15377"/>
        <dbReference type="ChEBI" id="CHEBI:28938"/>
        <dbReference type="ChEBI" id="CHEBI:29985"/>
        <dbReference type="ChEBI" id="CHEBI:58359"/>
        <dbReference type="EC" id="3.5.1.2"/>
    </reaction>
</comment>
<dbReference type="HAMAP" id="MF_00278">
    <property type="entry name" value="HisH"/>
    <property type="match status" value="1"/>
</dbReference>
<dbReference type="EC" id="3.5.1.2" evidence="10"/>
<keyword evidence="5 10" id="KW-0315">Glutamine amidotransferase</keyword>
<keyword evidence="13" id="KW-0808">Transferase</keyword>
<evidence type="ECO:0000313" key="13">
    <source>
        <dbReference type="EMBL" id="OHA20978.1"/>
    </source>
</evidence>
<dbReference type="GO" id="GO:0000105">
    <property type="term" value="P:L-histidine biosynthetic process"/>
    <property type="evidence" value="ECO:0007669"/>
    <property type="project" value="UniProtKB-UniRule"/>
</dbReference>
<evidence type="ECO:0000259" key="12">
    <source>
        <dbReference type="Pfam" id="PF00117"/>
    </source>
</evidence>
<feature type="active site" evidence="10 11">
    <location>
        <position position="194"/>
    </location>
</feature>
<dbReference type="PIRSF" id="PIRSF000495">
    <property type="entry name" value="Amidotransf_hisH"/>
    <property type="match status" value="1"/>
</dbReference>
<dbReference type="NCBIfam" id="TIGR01855">
    <property type="entry name" value="IMP_synth_hisH"/>
    <property type="match status" value="1"/>
</dbReference>
<evidence type="ECO:0000256" key="1">
    <source>
        <dbReference type="ARBA" id="ARBA00005091"/>
    </source>
</evidence>
<dbReference type="Pfam" id="PF00117">
    <property type="entry name" value="GATase"/>
    <property type="match status" value="1"/>
</dbReference>
<dbReference type="EMBL" id="MHRJ01000055">
    <property type="protein sequence ID" value="OHA20978.1"/>
    <property type="molecule type" value="Genomic_DNA"/>
</dbReference>
<comment type="pathway">
    <text evidence="1 10">Amino-acid biosynthesis; L-histidine biosynthesis; L-histidine from 5-phospho-alpha-D-ribose 1-diphosphate: step 5/9.</text>
</comment>
<feature type="active site" evidence="10 11">
    <location>
        <position position="192"/>
    </location>
</feature>
<dbReference type="GO" id="GO:0016829">
    <property type="term" value="F:lyase activity"/>
    <property type="evidence" value="ECO:0007669"/>
    <property type="project" value="UniProtKB-KW"/>
</dbReference>
<dbReference type="UniPathway" id="UPA00031">
    <property type="reaction ID" value="UER00010"/>
</dbReference>
<dbReference type="InterPro" id="IPR029062">
    <property type="entry name" value="Class_I_gatase-like"/>
</dbReference>
<evidence type="ECO:0000256" key="3">
    <source>
        <dbReference type="ARBA" id="ARBA00022605"/>
    </source>
</evidence>
<comment type="caution">
    <text evidence="13">The sequence shown here is derived from an EMBL/GenBank/DDBJ whole genome shotgun (WGS) entry which is preliminary data.</text>
</comment>
<evidence type="ECO:0000256" key="11">
    <source>
        <dbReference type="PIRSR" id="PIRSR000495-1"/>
    </source>
</evidence>
<keyword evidence="4 10" id="KW-0378">Hydrolase</keyword>
<evidence type="ECO:0000256" key="2">
    <source>
        <dbReference type="ARBA" id="ARBA00011152"/>
    </source>
</evidence>
<evidence type="ECO:0000313" key="14">
    <source>
        <dbReference type="Proteomes" id="UP000176493"/>
    </source>
</evidence>
<dbReference type="Gene3D" id="3.40.50.880">
    <property type="match status" value="1"/>
</dbReference>
<dbReference type="GO" id="GO:0004359">
    <property type="term" value="F:glutaminase activity"/>
    <property type="evidence" value="ECO:0007669"/>
    <property type="project" value="UniProtKB-EC"/>
</dbReference>
<keyword evidence="7 10" id="KW-0456">Lyase</keyword>
<protein>
    <recommendedName>
        <fullName evidence="10">Imidazole glycerol phosphate synthase subunit HisH</fullName>
        <ecNumber evidence="10">4.3.2.10</ecNumber>
    </recommendedName>
    <alternativeName>
        <fullName evidence="10">IGP synthase glutaminase subunit</fullName>
        <ecNumber evidence="10">3.5.1.2</ecNumber>
    </alternativeName>
    <alternativeName>
        <fullName evidence="10">IGP synthase subunit HisH</fullName>
    </alternativeName>
    <alternativeName>
        <fullName evidence="10">ImGP synthase subunit HisH</fullName>
        <shortName evidence="10">IGPS subunit HisH</shortName>
    </alternativeName>
</protein>
<evidence type="ECO:0000256" key="4">
    <source>
        <dbReference type="ARBA" id="ARBA00022801"/>
    </source>
</evidence>
<keyword evidence="10" id="KW-0963">Cytoplasm</keyword>
<dbReference type="PROSITE" id="PS51273">
    <property type="entry name" value="GATASE_TYPE_1"/>
    <property type="match status" value="1"/>
</dbReference>
<dbReference type="CDD" id="cd01748">
    <property type="entry name" value="GATase1_IGP_Synthase"/>
    <property type="match status" value="1"/>
</dbReference>
<reference evidence="13 14" key="1">
    <citation type="journal article" date="2016" name="Nat. Commun.">
        <title>Thousands of microbial genomes shed light on interconnected biogeochemical processes in an aquifer system.</title>
        <authorList>
            <person name="Anantharaman K."/>
            <person name="Brown C.T."/>
            <person name="Hug L.A."/>
            <person name="Sharon I."/>
            <person name="Castelle C.J."/>
            <person name="Probst A.J."/>
            <person name="Thomas B.C."/>
            <person name="Singh A."/>
            <person name="Wilkins M.J."/>
            <person name="Karaoz U."/>
            <person name="Brodie E.L."/>
            <person name="Williams K.H."/>
            <person name="Hubbard S.S."/>
            <person name="Banfield J.F."/>
        </authorList>
    </citation>
    <scope>NUCLEOTIDE SEQUENCE [LARGE SCALE GENOMIC DNA]</scope>
</reference>